<organism evidence="1 2">
    <name type="scientific">Vibrio parahaemolyticus</name>
    <dbReference type="NCBI Taxonomy" id="670"/>
    <lineage>
        <taxon>Bacteria</taxon>
        <taxon>Pseudomonadati</taxon>
        <taxon>Pseudomonadota</taxon>
        <taxon>Gammaproteobacteria</taxon>
        <taxon>Vibrionales</taxon>
        <taxon>Vibrionaceae</taxon>
        <taxon>Vibrio</taxon>
    </lineage>
</organism>
<comment type="caution">
    <text evidence="1">The sequence shown here is derived from an EMBL/GenBank/DDBJ whole genome shotgun (WGS) entry which is preliminary data.</text>
</comment>
<dbReference type="InterPro" id="IPR017748">
    <property type="entry name" value="TagF"/>
</dbReference>
<dbReference type="RefSeq" id="WP_021486982.1">
    <property type="nucleotide sequence ID" value="NZ_CABMHD010000003.1"/>
</dbReference>
<sequence>MSANLVTPEWGYIGKMPAKGDFVKDGISPEFANRWHDWQQAVIAVSKEQLGDTWNDYFLTAPVWHFALDVSYMDDATYIGSMIPSVDACGRYFFFTVVRAVKGKAAQYWAQSGWTEDSQALALSVLDDEFVFDAWHRSMQEKCELVSEVSICNEEMALLYQSPISTVFSFSTEAKQNTLLNHLIESQQRKPCFWWTEGSTHIESCMFVSTGLPSIGQFSAMLDGRWQKWSW</sequence>
<evidence type="ECO:0000313" key="2">
    <source>
        <dbReference type="Proteomes" id="UP000555836"/>
    </source>
</evidence>
<evidence type="ECO:0000313" key="1">
    <source>
        <dbReference type="EMBL" id="NMU26257.1"/>
    </source>
</evidence>
<dbReference type="NCBIfam" id="TIGR03373">
    <property type="entry name" value="VI_minor_4"/>
    <property type="match status" value="1"/>
</dbReference>
<dbReference type="EMBL" id="JABCLD010001111">
    <property type="protein sequence ID" value="NMU26257.1"/>
    <property type="molecule type" value="Genomic_DNA"/>
</dbReference>
<gene>
    <name evidence="1" type="primary">tagF</name>
    <name evidence="1" type="ORF">HKB21_11535</name>
</gene>
<dbReference type="Pfam" id="PF09867">
    <property type="entry name" value="TagF_N"/>
    <property type="match status" value="1"/>
</dbReference>
<dbReference type="Proteomes" id="UP000555836">
    <property type="component" value="Unassembled WGS sequence"/>
</dbReference>
<name>A0A079MW95_VIBPH</name>
<protein>
    <submittedName>
        <fullName evidence="1">Type VI secretion system-associated protein TagF</fullName>
    </submittedName>
</protein>
<accession>A0A079MW95</accession>
<dbReference type="Gene3D" id="3.40.1730.10">
    <property type="entry name" value="pa0076 domain"/>
    <property type="match status" value="1"/>
</dbReference>
<dbReference type="InterPro" id="IPR038225">
    <property type="entry name" value="TagF_sf"/>
</dbReference>
<dbReference type="AlphaFoldDB" id="A0A079MW95"/>
<dbReference type="PIRSF" id="PIRSF029287">
    <property type="entry name" value="UCP029287"/>
    <property type="match status" value="1"/>
</dbReference>
<proteinExistence type="predicted"/>
<reference evidence="1 2" key="1">
    <citation type="submission" date="2020-04" db="EMBL/GenBank/DDBJ databases">
        <title>Whole-genome sequencing of Vibrio spp. from China reveals different genetic environments of blaCTX-M-14 among diverse lineages.</title>
        <authorList>
            <person name="Zheng Z."/>
            <person name="Ye L."/>
            <person name="Chen S."/>
        </authorList>
    </citation>
    <scope>NUCLEOTIDE SEQUENCE [LARGE SCALE GENOMIC DNA]</scope>
    <source>
        <strain evidence="1 2">Vb0574</strain>
    </source>
</reference>